<dbReference type="Gene3D" id="3.40.50.1400">
    <property type="match status" value="2"/>
</dbReference>
<dbReference type="Pfam" id="PF20584">
    <property type="entry name" value="DUF6787"/>
    <property type="match status" value="1"/>
</dbReference>
<feature type="binding site" evidence="7">
    <location>
        <position position="306"/>
    </location>
    <ligand>
        <name>Fe(2+)</name>
        <dbReference type="ChEBI" id="CHEBI:29033"/>
    </ligand>
</feature>
<accession>A0A2V3PM82</accession>
<evidence type="ECO:0000313" key="11">
    <source>
        <dbReference type="EMBL" id="PXV63033.1"/>
    </source>
</evidence>
<dbReference type="EMBL" id="QICL01000016">
    <property type="protein sequence ID" value="PXV63033.1"/>
    <property type="molecule type" value="Genomic_DNA"/>
</dbReference>
<evidence type="ECO:0000259" key="10">
    <source>
        <dbReference type="Pfam" id="PF20584"/>
    </source>
</evidence>
<dbReference type="AlphaFoldDB" id="A0A2V3PM82"/>
<dbReference type="InterPro" id="IPR001015">
    <property type="entry name" value="Ferrochelatase"/>
</dbReference>
<keyword evidence="4 7" id="KW-0456">Lyase</keyword>
<comment type="similarity">
    <text evidence="1 7 8">Belongs to the ferrochelatase family.</text>
</comment>
<dbReference type="UniPathway" id="UPA00252">
    <property type="reaction ID" value="UER00325"/>
</dbReference>
<keyword evidence="9" id="KW-0472">Membrane</keyword>
<sequence length="451" mass="52249">MFEKFKTKWNINSHWQLTMIFIVFSVTGSAAMVVRKFVFEWIGITSETSLWIKVPLYILILIPAYQILLIVVGTIFGQYRFFYEFQKKSIGRFYRKTKKEKNINIQELTMNNSGNNNETAVLLLNLGTPDEPTVKAVRRYLFQFFNDKRVIDLPWLFRKILVNFIIVPFRAPKSAKLYQQLWTKEGSPLLINSVELKNKLQEKLGDKASVFLAMRYQNPSIRATLNAIRKEGYSKIIVLPLFPHYASSTTSSAIETVWDEIRDWNVVPSVHVINQFYNHPLFLDAFTHRISSYNLEDYDFILFSYHGLPTRHTDKIHPKISTTGCNCHEVMPAHGKFCYRATCYETTRLLAERLGLSKGSYSTSFQSRLSNYWLTPFTDATLKELPLKGIKRVLVVAPAFVADCLETIVEIDYEYKELFIANGGQKLTMVESLNADDRWVDAVKEIVSPYI</sequence>
<evidence type="ECO:0000313" key="12">
    <source>
        <dbReference type="Proteomes" id="UP000247973"/>
    </source>
</evidence>
<comment type="function">
    <text evidence="7">Catalyzes the ferrous insertion into protoporphyrin IX.</text>
</comment>
<keyword evidence="5 7" id="KW-0627">Porphyrin biosynthesis</keyword>
<keyword evidence="7" id="KW-0479">Metal-binding</keyword>
<gene>
    <name evidence="7" type="primary">hemH</name>
    <name evidence="11" type="ORF">CLV62_11674</name>
</gene>
<evidence type="ECO:0000256" key="6">
    <source>
        <dbReference type="ARBA" id="ARBA00024536"/>
    </source>
</evidence>
<keyword evidence="7" id="KW-0963">Cytoplasm</keyword>
<dbReference type="CDD" id="cd00419">
    <property type="entry name" value="Ferrochelatase_C"/>
    <property type="match status" value="1"/>
</dbReference>
<evidence type="ECO:0000256" key="3">
    <source>
        <dbReference type="ARBA" id="ARBA00023133"/>
    </source>
</evidence>
<dbReference type="GO" id="GO:0004325">
    <property type="term" value="F:ferrochelatase activity"/>
    <property type="evidence" value="ECO:0007669"/>
    <property type="project" value="UniProtKB-UniRule"/>
</dbReference>
<evidence type="ECO:0000256" key="9">
    <source>
        <dbReference type="SAM" id="Phobius"/>
    </source>
</evidence>
<keyword evidence="3 7" id="KW-0350">Heme biosynthesis</keyword>
<comment type="caution">
    <text evidence="11">The sequence shown here is derived from an EMBL/GenBank/DDBJ whole genome shotgun (WGS) entry which is preliminary data.</text>
</comment>
<dbReference type="HAMAP" id="MF_00323">
    <property type="entry name" value="Ferrochelatase"/>
    <property type="match status" value="1"/>
</dbReference>
<comment type="catalytic activity">
    <reaction evidence="6">
        <text>Fe-coproporphyrin III + 2 H(+) = coproporphyrin III + Fe(2+)</text>
        <dbReference type="Rhea" id="RHEA:49572"/>
        <dbReference type="ChEBI" id="CHEBI:15378"/>
        <dbReference type="ChEBI" id="CHEBI:29033"/>
        <dbReference type="ChEBI" id="CHEBI:68438"/>
        <dbReference type="ChEBI" id="CHEBI:131725"/>
        <dbReference type="EC" id="4.99.1.9"/>
    </reaction>
    <physiologicalReaction direction="right-to-left" evidence="6">
        <dbReference type="Rhea" id="RHEA:49574"/>
    </physiologicalReaction>
</comment>
<evidence type="ECO:0000256" key="7">
    <source>
        <dbReference type="HAMAP-Rule" id="MF_00323"/>
    </source>
</evidence>
<evidence type="ECO:0000256" key="1">
    <source>
        <dbReference type="ARBA" id="ARBA00007718"/>
    </source>
</evidence>
<dbReference type="NCBIfam" id="TIGR00109">
    <property type="entry name" value="hemH"/>
    <property type="match status" value="1"/>
</dbReference>
<feature type="transmembrane region" description="Helical" evidence="9">
    <location>
        <begin position="54"/>
        <end position="79"/>
    </location>
</feature>
<dbReference type="PANTHER" id="PTHR11108">
    <property type="entry name" value="FERROCHELATASE"/>
    <property type="match status" value="1"/>
</dbReference>
<feature type="domain" description="DUF6787" evidence="10">
    <location>
        <begin position="19"/>
        <end position="94"/>
    </location>
</feature>
<evidence type="ECO:0000256" key="2">
    <source>
        <dbReference type="ARBA" id="ARBA00023004"/>
    </source>
</evidence>
<dbReference type="Proteomes" id="UP000247973">
    <property type="component" value="Unassembled WGS sequence"/>
</dbReference>
<dbReference type="SUPFAM" id="SSF53800">
    <property type="entry name" value="Chelatase"/>
    <property type="match status" value="1"/>
</dbReference>
<reference evidence="11 12" key="1">
    <citation type="submission" date="2018-03" db="EMBL/GenBank/DDBJ databases">
        <title>Genomic Encyclopedia of Archaeal and Bacterial Type Strains, Phase II (KMG-II): from individual species to whole genera.</title>
        <authorList>
            <person name="Goeker M."/>
        </authorList>
    </citation>
    <scope>NUCLEOTIDE SEQUENCE [LARGE SCALE GENOMIC DNA]</scope>
    <source>
        <strain evidence="11 12">DSM 100214</strain>
    </source>
</reference>
<dbReference type="EC" id="4.98.1.1" evidence="7"/>
<keyword evidence="9" id="KW-0812">Transmembrane</keyword>
<feature type="transmembrane region" description="Helical" evidence="9">
    <location>
        <begin position="12"/>
        <end position="34"/>
    </location>
</feature>
<keyword evidence="2 7" id="KW-0408">Iron</keyword>
<comment type="pathway">
    <text evidence="7">Porphyrin-containing compound metabolism; protoheme biosynthesis; protoheme from protoporphyrin-IX: step 1/1.</text>
</comment>
<keyword evidence="9" id="KW-1133">Transmembrane helix</keyword>
<protein>
    <recommendedName>
        <fullName evidence="7">Ferrochelatase</fullName>
        <ecNumber evidence="7">4.98.1.1</ecNumber>
    </recommendedName>
    <alternativeName>
        <fullName evidence="7">Heme synthase</fullName>
    </alternativeName>
    <alternativeName>
        <fullName evidence="7">Protoheme ferro-lyase</fullName>
    </alternativeName>
</protein>
<evidence type="ECO:0000256" key="8">
    <source>
        <dbReference type="RuleBase" id="RU004185"/>
    </source>
</evidence>
<dbReference type="InterPro" id="IPR033659">
    <property type="entry name" value="Ferrochelatase_N"/>
</dbReference>
<dbReference type="RefSeq" id="WP_221409245.1">
    <property type="nucleotide sequence ID" value="NZ_QICL01000016.1"/>
</dbReference>
<dbReference type="InterPro" id="IPR033644">
    <property type="entry name" value="Ferrochelatase_C"/>
</dbReference>
<dbReference type="Pfam" id="PF00762">
    <property type="entry name" value="Ferrochelatase"/>
    <property type="match status" value="1"/>
</dbReference>
<dbReference type="GO" id="GO:0006783">
    <property type="term" value="P:heme biosynthetic process"/>
    <property type="evidence" value="ECO:0007669"/>
    <property type="project" value="UniProtKB-UniRule"/>
</dbReference>
<feature type="binding site" evidence="7">
    <location>
        <position position="406"/>
    </location>
    <ligand>
        <name>Fe(2+)</name>
        <dbReference type="ChEBI" id="CHEBI:29033"/>
    </ligand>
</feature>
<comment type="catalytic activity">
    <reaction evidence="7">
        <text>heme b + 2 H(+) = protoporphyrin IX + Fe(2+)</text>
        <dbReference type="Rhea" id="RHEA:22584"/>
        <dbReference type="ChEBI" id="CHEBI:15378"/>
        <dbReference type="ChEBI" id="CHEBI:29033"/>
        <dbReference type="ChEBI" id="CHEBI:57306"/>
        <dbReference type="ChEBI" id="CHEBI:60344"/>
        <dbReference type="EC" id="4.98.1.1"/>
    </reaction>
</comment>
<keyword evidence="12" id="KW-1185">Reference proteome</keyword>
<organism evidence="11 12">
    <name type="scientific">Dysgonomonas alginatilytica</name>
    <dbReference type="NCBI Taxonomy" id="1605892"/>
    <lineage>
        <taxon>Bacteria</taxon>
        <taxon>Pseudomonadati</taxon>
        <taxon>Bacteroidota</taxon>
        <taxon>Bacteroidia</taxon>
        <taxon>Bacteroidales</taxon>
        <taxon>Dysgonomonadaceae</taxon>
        <taxon>Dysgonomonas</taxon>
    </lineage>
</organism>
<name>A0A2V3PM82_9BACT</name>
<comment type="subcellular location">
    <subcellularLocation>
        <location evidence="7">Cytoplasm</location>
    </subcellularLocation>
</comment>
<evidence type="ECO:0000256" key="4">
    <source>
        <dbReference type="ARBA" id="ARBA00023239"/>
    </source>
</evidence>
<dbReference type="InterPro" id="IPR046714">
    <property type="entry name" value="DUF6787"/>
</dbReference>
<proteinExistence type="inferred from homology"/>
<evidence type="ECO:0000256" key="5">
    <source>
        <dbReference type="ARBA" id="ARBA00023244"/>
    </source>
</evidence>
<dbReference type="PANTHER" id="PTHR11108:SF1">
    <property type="entry name" value="FERROCHELATASE, MITOCHONDRIAL"/>
    <property type="match status" value="1"/>
</dbReference>
<dbReference type="CDD" id="cd03411">
    <property type="entry name" value="Ferrochelatase_N"/>
    <property type="match status" value="1"/>
</dbReference>
<dbReference type="GO" id="GO:0046872">
    <property type="term" value="F:metal ion binding"/>
    <property type="evidence" value="ECO:0007669"/>
    <property type="project" value="UniProtKB-KW"/>
</dbReference>
<dbReference type="GO" id="GO:0005737">
    <property type="term" value="C:cytoplasm"/>
    <property type="evidence" value="ECO:0007669"/>
    <property type="project" value="UniProtKB-SubCell"/>
</dbReference>